<dbReference type="PANTHER" id="PTHR48041:SF6">
    <property type="entry name" value="PROTEIN WHITE-LIKE PROTEIN"/>
    <property type="match status" value="1"/>
</dbReference>
<evidence type="ECO:0000256" key="7">
    <source>
        <dbReference type="ARBA" id="ARBA00022989"/>
    </source>
</evidence>
<keyword evidence="7 9" id="KW-1133">Transmembrane helix</keyword>
<dbReference type="InterPro" id="IPR050352">
    <property type="entry name" value="ABCG_transporters"/>
</dbReference>
<dbReference type="CDD" id="cd03213">
    <property type="entry name" value="ABCG_EPDR"/>
    <property type="match status" value="1"/>
</dbReference>
<comment type="similarity">
    <text evidence="2">Belongs to the ABC transporter superfamily. ABCG family. Eye pigment precursor importer (TC 3.A.1.204) subfamily.</text>
</comment>
<dbReference type="AlphaFoldDB" id="A0AAU9FK32"/>
<feature type="transmembrane region" description="Helical" evidence="9">
    <location>
        <begin position="445"/>
        <end position="464"/>
    </location>
</feature>
<evidence type="ECO:0000256" key="3">
    <source>
        <dbReference type="ARBA" id="ARBA00022448"/>
    </source>
</evidence>
<dbReference type="PROSITE" id="PS50893">
    <property type="entry name" value="ABC_TRANSPORTER_2"/>
    <property type="match status" value="1"/>
</dbReference>
<sequence length="698" mass="78135">MTKSDNANLLNDNRLGPGGAAQLKAQIMPAQPKTLQHLPKRPAVDLAFHNLTYRVKEGNRSNAKTILKGVSGRLRSGELTAIMGPSGAGKSTLLNILSGYKTSSIEGSVTMNGAERNLSAFRKLSAYIMQDNQLHGNLTVQEAMTVATNLKLSKKFTKPEKNSMIDDILLTLSLSEHRNTMTRNLSGGQKKRLSIALELVSNPPIMFFDEPTSGLDSSTCFQCIHLLKMLAAGGRTVICTIHQPSARLFEMFDQLYTLADGQCVYQGSTRQLVPFLSTLNLECPSYHNPASYVIEVSCGEHGDHTRKLVEAIDNGKRDIRSSADYAGLKARNDLVKVQNLKAILDKNDASNVSGSKYEDNLTLNNGLLNGMVNDIVKNTNSSTAVVSTNEKGDAMIDVEKTDNCTTALLSEEITSPERYPTSQFHQFWVVLKRTLLFSYRDWTLMYLRLFAHLLVGFLIGALYYDIGNDGAKVLSNLGFLFFNMLFLMYTSMTITILSFPLEMPVLLKENFNRWYSLKSYYLAISVADLPFQAIFCVIYVSIVYYFTSQPWELFRFSMFLSACLLISFVAQSVGLVVGAAMNVQNGVFLAPVMSVPFLLFSGFFVSFDAIPVYLRWITYLSYIRYGFEGTALATYGYEREKLRCFQTYCHFKSPITTLEELDMVNANFTLDIVALVVIFVVLRVSAYLFLRWKLKTVR</sequence>
<dbReference type="Pfam" id="PF00005">
    <property type="entry name" value="ABC_tran"/>
    <property type="match status" value="1"/>
</dbReference>
<name>A0AAU9FK32_DROMD</name>
<keyword evidence="12" id="KW-1185">Reference proteome</keyword>
<dbReference type="EMBL" id="AP029264">
    <property type="protein sequence ID" value="BFF96118.1"/>
    <property type="molecule type" value="Genomic_DNA"/>
</dbReference>
<dbReference type="InterPro" id="IPR003593">
    <property type="entry name" value="AAA+_ATPase"/>
</dbReference>
<dbReference type="GO" id="GO:0016887">
    <property type="term" value="F:ATP hydrolysis activity"/>
    <property type="evidence" value="ECO:0007669"/>
    <property type="project" value="InterPro"/>
</dbReference>
<dbReference type="SMART" id="SM00382">
    <property type="entry name" value="AAA"/>
    <property type="match status" value="1"/>
</dbReference>
<keyword evidence="5" id="KW-0547">Nucleotide-binding</keyword>
<dbReference type="InterPro" id="IPR013525">
    <property type="entry name" value="ABC2_TM"/>
</dbReference>
<proteinExistence type="inferred from homology"/>
<evidence type="ECO:0000256" key="4">
    <source>
        <dbReference type="ARBA" id="ARBA00022692"/>
    </source>
</evidence>
<feature type="transmembrane region" description="Helical" evidence="9">
    <location>
        <begin position="520"/>
        <end position="546"/>
    </location>
</feature>
<dbReference type="GO" id="GO:0005886">
    <property type="term" value="C:plasma membrane"/>
    <property type="evidence" value="ECO:0007669"/>
    <property type="project" value="TreeGrafter"/>
</dbReference>
<comment type="subcellular location">
    <subcellularLocation>
        <location evidence="1">Membrane</location>
        <topology evidence="1">Multi-pass membrane protein</topology>
    </subcellularLocation>
</comment>
<gene>
    <name evidence="11" type="ORF">DMAD_13376</name>
</gene>
<feature type="transmembrane region" description="Helical" evidence="9">
    <location>
        <begin position="668"/>
        <end position="690"/>
    </location>
</feature>
<dbReference type="GO" id="GO:0005524">
    <property type="term" value="F:ATP binding"/>
    <property type="evidence" value="ECO:0007669"/>
    <property type="project" value="UniProtKB-KW"/>
</dbReference>
<dbReference type="GO" id="GO:0140359">
    <property type="term" value="F:ABC-type transporter activity"/>
    <property type="evidence" value="ECO:0007669"/>
    <property type="project" value="InterPro"/>
</dbReference>
<dbReference type="Proteomes" id="UP001500889">
    <property type="component" value="Chromosome U"/>
</dbReference>
<protein>
    <submittedName>
        <fullName evidence="11">ATP-binding cassette sub-family G member 4</fullName>
    </submittedName>
</protein>
<evidence type="ECO:0000256" key="1">
    <source>
        <dbReference type="ARBA" id="ARBA00004141"/>
    </source>
</evidence>
<evidence type="ECO:0000313" key="11">
    <source>
        <dbReference type="EMBL" id="BFF96118.1"/>
    </source>
</evidence>
<reference evidence="11 12" key="1">
    <citation type="submission" date="2024-02" db="EMBL/GenBank/DDBJ databases">
        <title>A chromosome-level genome assembly of Drosophila madeirensis, a fruit fly species endemic to Madeira island.</title>
        <authorList>
            <person name="Tomihara K."/>
            <person name="Llopart A."/>
            <person name="Yamamoto D."/>
        </authorList>
    </citation>
    <scope>NUCLEOTIDE SEQUENCE [LARGE SCALE GENOMIC DNA]</scope>
    <source>
        <strain evidence="11 12">RF1</strain>
    </source>
</reference>
<dbReference type="InterPro" id="IPR003439">
    <property type="entry name" value="ABC_transporter-like_ATP-bd"/>
</dbReference>
<evidence type="ECO:0000256" key="8">
    <source>
        <dbReference type="ARBA" id="ARBA00023136"/>
    </source>
</evidence>
<evidence type="ECO:0000313" key="12">
    <source>
        <dbReference type="Proteomes" id="UP001500889"/>
    </source>
</evidence>
<evidence type="ECO:0000256" key="2">
    <source>
        <dbReference type="ARBA" id="ARBA00005814"/>
    </source>
</evidence>
<dbReference type="SUPFAM" id="SSF52540">
    <property type="entry name" value="P-loop containing nucleoside triphosphate hydrolases"/>
    <property type="match status" value="1"/>
</dbReference>
<evidence type="ECO:0000256" key="5">
    <source>
        <dbReference type="ARBA" id="ARBA00022741"/>
    </source>
</evidence>
<keyword evidence="6 11" id="KW-0067">ATP-binding</keyword>
<dbReference type="PANTHER" id="PTHR48041">
    <property type="entry name" value="ABC TRANSPORTER G FAMILY MEMBER 28"/>
    <property type="match status" value="1"/>
</dbReference>
<dbReference type="Gene3D" id="3.40.50.300">
    <property type="entry name" value="P-loop containing nucleotide triphosphate hydrolases"/>
    <property type="match status" value="1"/>
</dbReference>
<evidence type="ECO:0000256" key="9">
    <source>
        <dbReference type="SAM" id="Phobius"/>
    </source>
</evidence>
<keyword evidence="4 9" id="KW-0812">Transmembrane</keyword>
<dbReference type="InterPro" id="IPR027417">
    <property type="entry name" value="P-loop_NTPase"/>
</dbReference>
<keyword evidence="3" id="KW-0813">Transport</keyword>
<feature type="domain" description="ABC transporter" evidence="10">
    <location>
        <begin position="46"/>
        <end position="285"/>
    </location>
</feature>
<dbReference type="FunFam" id="3.40.50.300:FF:000891">
    <property type="entry name" value="ATP-binding cassette sub-family G member"/>
    <property type="match status" value="1"/>
</dbReference>
<dbReference type="InterPro" id="IPR017871">
    <property type="entry name" value="ABC_transporter-like_CS"/>
</dbReference>
<feature type="transmembrane region" description="Helical" evidence="9">
    <location>
        <begin position="558"/>
        <end position="580"/>
    </location>
</feature>
<feature type="transmembrane region" description="Helical" evidence="9">
    <location>
        <begin position="476"/>
        <end position="499"/>
    </location>
</feature>
<evidence type="ECO:0000259" key="10">
    <source>
        <dbReference type="PROSITE" id="PS50893"/>
    </source>
</evidence>
<evidence type="ECO:0000256" key="6">
    <source>
        <dbReference type="ARBA" id="ARBA00022840"/>
    </source>
</evidence>
<dbReference type="PROSITE" id="PS00211">
    <property type="entry name" value="ABC_TRANSPORTER_1"/>
    <property type="match status" value="1"/>
</dbReference>
<keyword evidence="8 9" id="KW-0472">Membrane</keyword>
<dbReference type="Pfam" id="PF01061">
    <property type="entry name" value="ABC2_membrane"/>
    <property type="match status" value="1"/>
</dbReference>
<accession>A0AAU9FK32</accession>
<organism evidence="11 12">
    <name type="scientific">Drosophila madeirensis</name>
    <name type="common">Fruit fly</name>
    <dbReference type="NCBI Taxonomy" id="30013"/>
    <lineage>
        <taxon>Eukaryota</taxon>
        <taxon>Metazoa</taxon>
        <taxon>Ecdysozoa</taxon>
        <taxon>Arthropoda</taxon>
        <taxon>Hexapoda</taxon>
        <taxon>Insecta</taxon>
        <taxon>Pterygota</taxon>
        <taxon>Neoptera</taxon>
        <taxon>Endopterygota</taxon>
        <taxon>Diptera</taxon>
        <taxon>Brachycera</taxon>
        <taxon>Muscomorpha</taxon>
        <taxon>Ephydroidea</taxon>
        <taxon>Drosophilidae</taxon>
        <taxon>Drosophila</taxon>
        <taxon>Sophophora</taxon>
    </lineage>
</organism>
<feature type="transmembrane region" description="Helical" evidence="9">
    <location>
        <begin position="587"/>
        <end position="607"/>
    </location>
</feature>